<dbReference type="Pfam" id="PF06122">
    <property type="entry name" value="TraH"/>
    <property type="match status" value="1"/>
</dbReference>
<accession>A4JTN5</accession>
<dbReference type="HOGENOM" id="CLU_038342_0_0_4"/>
<proteinExistence type="predicted"/>
<feature type="signal peptide" evidence="1">
    <location>
        <begin position="1"/>
        <end position="26"/>
    </location>
</feature>
<dbReference type="InterPro" id="IPR010927">
    <property type="entry name" value="T4SS_TraH"/>
</dbReference>
<sequence length="483" mass="50724">MKMRFKRVILLMSLVCSVGMSSTANAGLQDALDGMFMSNSTTPDSFTNQSRGGLVGGGASVRMPIRNINLISFDPPRLSAGCGGIDLFGGSFSFINADQLVALFRQIAANAVGVAFKAAIDAINPALGKLMQDFQNKIAALNSMMKNTCALATTIMDKTGVSGAIRSFVDENVSSETGSKSGMLTDMFSGIDSFLSNANTVTRNVQKSGKEPELGNLTWMALNTTQAGQMLGNPQTGETDANGANEIVMSLIGTVVNGPENSSDTTASDGSVAVDNGRYWAPTIRLLDLKDGNMSGNKPMYALRCADGYDLNKCMKISKQNLSFGGVSGYVNLMLFGDAAGRSISTDSIVGKLVSCSGNACDFTSAQKTFIGNISAPVLGLMKKVQSMPGAAAQMAVLTAPIVTDELTLKYAESALVAAQAAFSGTTYTKDEKISSAERDLLNEVIQLRTSSSADFEKLNAAIAYSKAISENNPAVFVKPPIK</sequence>
<name>A4JTN5_BURVG</name>
<keyword evidence="1" id="KW-0732">Signal</keyword>
<evidence type="ECO:0000313" key="2">
    <source>
        <dbReference type="EMBL" id="ABO59638.1"/>
    </source>
</evidence>
<dbReference type="Proteomes" id="UP000002287">
    <property type="component" value="Plasmid pBVIE01"/>
</dbReference>
<keyword evidence="2" id="KW-0614">Plasmid</keyword>
<evidence type="ECO:0000313" key="3">
    <source>
        <dbReference type="Proteomes" id="UP000002287"/>
    </source>
</evidence>
<organism evidence="2 3">
    <name type="scientific">Burkholderia vietnamiensis (strain G4 / LMG 22486)</name>
    <name type="common">Burkholderia cepacia (strain R1808)</name>
    <dbReference type="NCBI Taxonomy" id="269482"/>
    <lineage>
        <taxon>Bacteria</taxon>
        <taxon>Pseudomonadati</taxon>
        <taxon>Pseudomonadota</taxon>
        <taxon>Betaproteobacteria</taxon>
        <taxon>Burkholderiales</taxon>
        <taxon>Burkholderiaceae</taxon>
        <taxon>Burkholderia</taxon>
        <taxon>Burkholderia cepacia complex</taxon>
    </lineage>
</organism>
<dbReference type="AlphaFoldDB" id="A4JTN5"/>
<protein>
    <submittedName>
        <fullName evidence="2">TraH family protein</fullName>
    </submittedName>
</protein>
<dbReference type="KEGG" id="bvi:Bcep1808_6750"/>
<dbReference type="EMBL" id="CP000617">
    <property type="protein sequence ID" value="ABO59638.1"/>
    <property type="molecule type" value="Genomic_DNA"/>
</dbReference>
<gene>
    <name evidence="2" type="ordered locus">Bcep1808_6750</name>
</gene>
<feature type="chain" id="PRO_5002671379" evidence="1">
    <location>
        <begin position="27"/>
        <end position="483"/>
    </location>
</feature>
<evidence type="ECO:0000256" key="1">
    <source>
        <dbReference type="SAM" id="SignalP"/>
    </source>
</evidence>
<geneLocation type="plasmid" evidence="2 3">
    <name>pBVIE01</name>
</geneLocation>
<reference evidence="2 3" key="1">
    <citation type="submission" date="2007-03" db="EMBL/GenBank/DDBJ databases">
        <title>Complete sequence of plasmid pBVIE01 of Burkholderia vietnamiensis G4.</title>
        <authorList>
            <consortium name="US DOE Joint Genome Institute"/>
            <person name="Copeland A."/>
            <person name="Lucas S."/>
            <person name="Lapidus A."/>
            <person name="Barry K."/>
            <person name="Detter J.C."/>
            <person name="Glavina del Rio T."/>
            <person name="Hammon N."/>
            <person name="Israni S."/>
            <person name="Dalin E."/>
            <person name="Tice H."/>
            <person name="Pitluck S."/>
            <person name="Chain P."/>
            <person name="Malfatti S."/>
            <person name="Shin M."/>
            <person name="Vergez L."/>
            <person name="Schmutz J."/>
            <person name="Larimer F."/>
            <person name="Land M."/>
            <person name="Hauser L."/>
            <person name="Kyrpides N."/>
            <person name="Tiedje J."/>
            <person name="Richardson P."/>
        </authorList>
    </citation>
    <scope>NUCLEOTIDE SEQUENCE [LARGE SCALE GENOMIC DNA]</scope>
    <source>
        <strain evidence="3">G4 / LMG 22486</strain>
        <plasmid evidence="2 3">pBVIE01</plasmid>
    </source>
</reference>